<comment type="caution">
    <text evidence="2">The sequence shown here is derived from an EMBL/GenBank/DDBJ whole genome shotgun (WGS) entry which is preliminary data.</text>
</comment>
<accession>A0AAV3Y1A6</accession>
<protein>
    <submittedName>
        <fullName evidence="2">Uncharacterized protein</fullName>
    </submittedName>
</protein>
<sequence length="119" mass="12987">MKLCLAVLAALVVAMSATVHDLIRHEVQFLYNSDSDMSIDHCTTKCDALFDLIAGHDEDRTDKMCHYECACLAAAPRSAENLLSQFQALPRAPWPDGGPESLKSPSCELATYKSLAPAF</sequence>
<name>A0AAV3Y1A6_9GAST</name>
<feature type="signal peptide" evidence="1">
    <location>
        <begin position="1"/>
        <end position="17"/>
    </location>
</feature>
<dbReference type="Proteomes" id="UP000735302">
    <property type="component" value="Unassembled WGS sequence"/>
</dbReference>
<evidence type="ECO:0000313" key="3">
    <source>
        <dbReference type="Proteomes" id="UP000735302"/>
    </source>
</evidence>
<proteinExistence type="predicted"/>
<evidence type="ECO:0000313" key="2">
    <source>
        <dbReference type="EMBL" id="GFN76427.1"/>
    </source>
</evidence>
<feature type="chain" id="PRO_5043887202" evidence="1">
    <location>
        <begin position="18"/>
        <end position="119"/>
    </location>
</feature>
<reference evidence="2 3" key="1">
    <citation type="journal article" date="2021" name="Elife">
        <title>Chloroplast acquisition without the gene transfer in kleptoplastic sea slugs, Plakobranchus ocellatus.</title>
        <authorList>
            <person name="Maeda T."/>
            <person name="Takahashi S."/>
            <person name="Yoshida T."/>
            <person name="Shimamura S."/>
            <person name="Takaki Y."/>
            <person name="Nagai Y."/>
            <person name="Toyoda A."/>
            <person name="Suzuki Y."/>
            <person name="Arimoto A."/>
            <person name="Ishii H."/>
            <person name="Satoh N."/>
            <person name="Nishiyama T."/>
            <person name="Hasebe M."/>
            <person name="Maruyama T."/>
            <person name="Minagawa J."/>
            <person name="Obokata J."/>
            <person name="Shigenobu S."/>
        </authorList>
    </citation>
    <scope>NUCLEOTIDE SEQUENCE [LARGE SCALE GENOMIC DNA]</scope>
</reference>
<dbReference type="AlphaFoldDB" id="A0AAV3Y1A6"/>
<keyword evidence="3" id="KW-1185">Reference proteome</keyword>
<organism evidence="2 3">
    <name type="scientific">Plakobranchus ocellatus</name>
    <dbReference type="NCBI Taxonomy" id="259542"/>
    <lineage>
        <taxon>Eukaryota</taxon>
        <taxon>Metazoa</taxon>
        <taxon>Spiralia</taxon>
        <taxon>Lophotrochozoa</taxon>
        <taxon>Mollusca</taxon>
        <taxon>Gastropoda</taxon>
        <taxon>Heterobranchia</taxon>
        <taxon>Euthyneura</taxon>
        <taxon>Panpulmonata</taxon>
        <taxon>Sacoglossa</taxon>
        <taxon>Placobranchoidea</taxon>
        <taxon>Plakobranchidae</taxon>
        <taxon>Plakobranchus</taxon>
    </lineage>
</organism>
<keyword evidence="1" id="KW-0732">Signal</keyword>
<dbReference type="EMBL" id="BLXT01000383">
    <property type="protein sequence ID" value="GFN76427.1"/>
    <property type="molecule type" value="Genomic_DNA"/>
</dbReference>
<gene>
    <name evidence="2" type="ORF">PoB_000293300</name>
</gene>
<evidence type="ECO:0000256" key="1">
    <source>
        <dbReference type="SAM" id="SignalP"/>
    </source>
</evidence>